<name>A0A8S5PVI2_9CAUD</name>
<protein>
    <submittedName>
        <fullName evidence="1">Head to tail adaptor</fullName>
    </submittedName>
</protein>
<reference evidence="1" key="1">
    <citation type="journal article" date="2021" name="Proc. Natl. Acad. Sci. U.S.A.">
        <title>A Catalog of Tens of Thousands of Viruses from Human Metagenomes Reveals Hidden Associations with Chronic Diseases.</title>
        <authorList>
            <person name="Tisza M.J."/>
            <person name="Buck C.B."/>
        </authorList>
    </citation>
    <scope>NUCLEOTIDE SEQUENCE</scope>
    <source>
        <strain evidence="1">Ct3es5</strain>
    </source>
</reference>
<evidence type="ECO:0000313" key="1">
    <source>
        <dbReference type="EMBL" id="DAE10300.1"/>
    </source>
</evidence>
<proteinExistence type="predicted"/>
<organism evidence="1">
    <name type="scientific">Siphoviridae sp. ct3es5</name>
    <dbReference type="NCBI Taxonomy" id="2825322"/>
    <lineage>
        <taxon>Viruses</taxon>
        <taxon>Duplodnaviria</taxon>
        <taxon>Heunggongvirae</taxon>
        <taxon>Uroviricota</taxon>
        <taxon>Caudoviricetes</taxon>
    </lineage>
</organism>
<dbReference type="EMBL" id="BK015507">
    <property type="protein sequence ID" value="DAE10300.1"/>
    <property type="molecule type" value="Genomic_DNA"/>
</dbReference>
<sequence>MLTALGVTGAAEDPLLDIVISNVQYRVQNETNRKDMPEGLVSVAVYMAVGEYLNMKKANGQLEGFDLEAAVKQIQEGDTNISFAVGDGNSTPEQRLDSLINFLINGRMDEIYRYRKLVW</sequence>
<accession>A0A8S5PVI2</accession>